<reference evidence="2 3" key="1">
    <citation type="submission" date="2015-10" db="EMBL/GenBank/DDBJ databases">
        <title>Transcriptomic analysis of a linuron degrading triple-species bacterial consortium.</title>
        <authorList>
            <person name="Albers P."/>
        </authorList>
    </citation>
    <scope>NUCLEOTIDE SEQUENCE [LARGE SCALE GENOMIC DNA]</scope>
    <source>
        <strain evidence="2 3">WDL6</strain>
    </source>
</reference>
<feature type="signal peptide" evidence="1">
    <location>
        <begin position="1"/>
        <end position="27"/>
    </location>
</feature>
<feature type="chain" id="PRO_5007163963" evidence="1">
    <location>
        <begin position="28"/>
        <end position="123"/>
    </location>
</feature>
<organism evidence="2 3">
    <name type="scientific">Hyphomicrobium sulfonivorans</name>
    <dbReference type="NCBI Taxonomy" id="121290"/>
    <lineage>
        <taxon>Bacteria</taxon>
        <taxon>Pseudomonadati</taxon>
        <taxon>Pseudomonadota</taxon>
        <taxon>Alphaproteobacteria</taxon>
        <taxon>Hyphomicrobiales</taxon>
        <taxon>Hyphomicrobiaceae</taxon>
        <taxon>Hyphomicrobium</taxon>
    </lineage>
</organism>
<accession>A0A120CWE0</accession>
<dbReference type="OrthoDB" id="9846603at2"/>
<dbReference type="PATRIC" id="fig|121290.4.peg.116"/>
<name>A0A120CWE0_HYPSL</name>
<keyword evidence="3" id="KW-1185">Reference proteome</keyword>
<dbReference type="Proteomes" id="UP000059074">
    <property type="component" value="Unassembled WGS sequence"/>
</dbReference>
<dbReference type="RefSeq" id="WP_068461413.1">
    <property type="nucleotide sequence ID" value="NZ_JAEFBX010000002.1"/>
</dbReference>
<dbReference type="EMBL" id="LMTR01000047">
    <property type="protein sequence ID" value="KWT69195.1"/>
    <property type="molecule type" value="Genomic_DNA"/>
</dbReference>
<evidence type="ECO:0000256" key="1">
    <source>
        <dbReference type="SAM" id="SignalP"/>
    </source>
</evidence>
<protein>
    <submittedName>
        <fullName evidence="2">Uncharacterized protein</fullName>
    </submittedName>
</protein>
<evidence type="ECO:0000313" key="3">
    <source>
        <dbReference type="Proteomes" id="UP000059074"/>
    </source>
</evidence>
<dbReference type="AlphaFoldDB" id="A0A120CWE0"/>
<proteinExistence type="predicted"/>
<evidence type="ECO:0000313" key="2">
    <source>
        <dbReference type="EMBL" id="KWT69195.1"/>
    </source>
</evidence>
<gene>
    <name evidence="2" type="ORF">APY04_1626</name>
</gene>
<keyword evidence="1" id="KW-0732">Signal</keyword>
<sequence length="123" mass="13900">MRGLLGVLVAAGTLAGASMVATTSAEAGLFHRGGDCCTVAKRVQYRQPVETVVPRVTYERVRSYRTVWVKKAFTDRCGCRKFYRNVAVQQPTVSVVKKVTYERVRSYRTVSTVKHYRKRCCCN</sequence>
<comment type="caution">
    <text evidence="2">The sequence shown here is derived from an EMBL/GenBank/DDBJ whole genome shotgun (WGS) entry which is preliminary data.</text>
</comment>